<dbReference type="Proteomes" id="UP000095347">
    <property type="component" value="Unassembled WGS sequence"/>
</dbReference>
<gene>
    <name evidence="4" type="ORF">BEN30_01890</name>
</gene>
<name>A0A1E5QC10_9PROT</name>
<dbReference type="Pfam" id="PF00294">
    <property type="entry name" value="PfkB"/>
    <property type="match status" value="1"/>
</dbReference>
<feature type="domain" description="Carbohydrate kinase PfkB" evidence="3">
    <location>
        <begin position="250"/>
        <end position="392"/>
    </location>
</feature>
<keyword evidence="2" id="KW-0418">Kinase</keyword>
<dbReference type="Gene3D" id="3.40.1190.20">
    <property type="match status" value="1"/>
</dbReference>
<dbReference type="InterPro" id="IPR029056">
    <property type="entry name" value="Ribokinase-like"/>
</dbReference>
<comment type="caution">
    <text evidence="4">The sequence shown here is derived from an EMBL/GenBank/DDBJ whole genome shotgun (WGS) entry which is preliminary data.</text>
</comment>
<dbReference type="EMBL" id="MCGG01000002">
    <property type="protein sequence ID" value="OEJ69614.1"/>
    <property type="molecule type" value="Genomic_DNA"/>
</dbReference>
<dbReference type="SUPFAM" id="SSF53613">
    <property type="entry name" value="Ribokinase-like"/>
    <property type="match status" value="1"/>
</dbReference>
<dbReference type="InterPro" id="IPR011611">
    <property type="entry name" value="PfkB_dom"/>
</dbReference>
<proteinExistence type="predicted"/>
<evidence type="ECO:0000256" key="2">
    <source>
        <dbReference type="ARBA" id="ARBA00022777"/>
    </source>
</evidence>
<reference evidence="5" key="1">
    <citation type="submission" date="2016-07" db="EMBL/GenBank/DDBJ databases">
        <authorList>
            <person name="Florea S."/>
            <person name="Webb J.S."/>
            <person name="Jaromczyk J."/>
            <person name="Schardl C.L."/>
        </authorList>
    </citation>
    <scope>NUCLEOTIDE SEQUENCE [LARGE SCALE GENOMIC DNA]</scope>
    <source>
        <strain evidence="5">MV-1</strain>
    </source>
</reference>
<evidence type="ECO:0000313" key="5">
    <source>
        <dbReference type="Proteomes" id="UP000095347"/>
    </source>
</evidence>
<keyword evidence="5" id="KW-1185">Reference proteome</keyword>
<keyword evidence="1" id="KW-0808">Transferase</keyword>
<dbReference type="PANTHER" id="PTHR10584">
    <property type="entry name" value="SUGAR KINASE"/>
    <property type="match status" value="1"/>
</dbReference>
<evidence type="ECO:0000313" key="4">
    <source>
        <dbReference type="EMBL" id="OEJ69614.1"/>
    </source>
</evidence>
<dbReference type="PANTHER" id="PTHR10584:SF166">
    <property type="entry name" value="RIBOKINASE"/>
    <property type="match status" value="1"/>
</dbReference>
<dbReference type="STRING" id="28181.BEN30_01890"/>
<evidence type="ECO:0000256" key="1">
    <source>
        <dbReference type="ARBA" id="ARBA00022679"/>
    </source>
</evidence>
<accession>A0A1E5QC10</accession>
<evidence type="ECO:0000259" key="3">
    <source>
        <dbReference type="Pfam" id="PF00294"/>
    </source>
</evidence>
<sequence>MTAHKSHNANPDARKAAIAQVNSAAERVLISLVRSQTIDLFAGNMSDNLRTTLEGLRERSPDAVKVAVDGVQRTANDDGYEVILDRARGERLVILDADAGPFKRTLGGGLCNLAKDLEIILDVLGDVTEDGGGRPRPQPRPKVDYLTWADAADSFAGQVVDGASRTSLIFRGEGFDKLILTQRGPSYDADAIDLWQTEQDFLGSGDDFIFVGQEPSDSEKFDLIWKRKLKDKGLKVFWLVGGNQLKKLYTEYRHFLSIADVVSLNLAEAAQFFGFEPLRRKHKDAAELRVMYAREISRRVLEDGANHVIITDGAKGAALARKARGGRVEFVYSPLIQENSIEVDRTVQEDTGCGDSFAASIAAYYLMSGSALKLNQAANFAHYIAGIIFQRARPNLTDKDQGFVEYAYHKATTSGAFVGKHETFDRDVCQIRPAPISPRGPSRNVLVLVVGGNPADPDHPRITGAGAALANLAQKCQDGSYTLSPLIRVVVRQVEHGGGLDRADMVAVTKTEMTRMADLGLFCKEVGDLENETDTRHGVLKADLAGFEGVSVLRVTLLEALEILSSEDFAEMFGDIKLWHFPTEDVDERLVWHAKSWGISLEQSREIIRQSLRDYVVQAQRPQFRFGRVSATTREDFEAEMTDQLILRLDALLAGVFRGQA</sequence>
<protein>
    <recommendedName>
        <fullName evidence="3">Carbohydrate kinase PfkB domain-containing protein</fullName>
    </recommendedName>
</protein>
<dbReference type="GO" id="GO:0016301">
    <property type="term" value="F:kinase activity"/>
    <property type="evidence" value="ECO:0007669"/>
    <property type="project" value="UniProtKB-KW"/>
</dbReference>
<dbReference type="AlphaFoldDB" id="A0A1E5QC10"/>
<organism evidence="4 5">
    <name type="scientific">Magnetovibrio blakemorei</name>
    <dbReference type="NCBI Taxonomy" id="28181"/>
    <lineage>
        <taxon>Bacteria</taxon>
        <taxon>Pseudomonadati</taxon>
        <taxon>Pseudomonadota</taxon>
        <taxon>Alphaproteobacteria</taxon>
        <taxon>Rhodospirillales</taxon>
        <taxon>Magnetovibrionaceae</taxon>
        <taxon>Magnetovibrio</taxon>
    </lineage>
</organism>
<dbReference type="OrthoDB" id="9792663at2"/>
<dbReference type="RefSeq" id="WP_069956331.1">
    <property type="nucleotide sequence ID" value="NZ_MCGG01000002.1"/>
</dbReference>